<dbReference type="InterPro" id="IPR029485">
    <property type="entry name" value="CAT_C"/>
</dbReference>
<evidence type="ECO:0000259" key="7">
    <source>
        <dbReference type="Pfam" id="PF13906"/>
    </source>
</evidence>
<name>A0A7J7IGM6_9RHOD</name>
<protein>
    <recommendedName>
        <fullName evidence="7">Cationic amino acid transporter C-terminal domain-containing protein</fullName>
    </recommendedName>
</protein>
<dbReference type="GO" id="GO:0016020">
    <property type="term" value="C:membrane"/>
    <property type="evidence" value="ECO:0007669"/>
    <property type="project" value="UniProtKB-SubCell"/>
</dbReference>
<keyword evidence="5 6" id="KW-0472">Membrane</keyword>
<dbReference type="Gene3D" id="1.20.1740.10">
    <property type="entry name" value="Amino acid/polyamine transporter I"/>
    <property type="match status" value="1"/>
</dbReference>
<dbReference type="InterPro" id="IPR002293">
    <property type="entry name" value="AA/rel_permease1"/>
</dbReference>
<organism evidence="8 9">
    <name type="scientific">Cyanidiococcus yangmingshanensis</name>
    <dbReference type="NCBI Taxonomy" id="2690220"/>
    <lineage>
        <taxon>Eukaryota</taxon>
        <taxon>Rhodophyta</taxon>
        <taxon>Bangiophyceae</taxon>
        <taxon>Cyanidiales</taxon>
        <taxon>Cyanidiaceae</taxon>
        <taxon>Cyanidiococcus</taxon>
    </lineage>
</organism>
<feature type="domain" description="Cationic amino acid transporter C-terminal" evidence="7">
    <location>
        <begin position="477"/>
        <end position="527"/>
    </location>
</feature>
<feature type="transmembrane region" description="Helical" evidence="6">
    <location>
        <begin position="195"/>
        <end position="219"/>
    </location>
</feature>
<feature type="transmembrane region" description="Helical" evidence="6">
    <location>
        <begin position="391"/>
        <end position="410"/>
    </location>
</feature>
<feature type="transmembrane region" description="Helical" evidence="6">
    <location>
        <begin position="270"/>
        <end position="294"/>
    </location>
</feature>
<evidence type="ECO:0000256" key="3">
    <source>
        <dbReference type="ARBA" id="ARBA00022692"/>
    </source>
</evidence>
<dbReference type="PANTHER" id="PTHR43243:SF4">
    <property type="entry name" value="CATIONIC AMINO ACID TRANSPORTER 4"/>
    <property type="match status" value="1"/>
</dbReference>
<proteinExistence type="predicted"/>
<dbReference type="Pfam" id="PF13520">
    <property type="entry name" value="AA_permease_2"/>
    <property type="match status" value="1"/>
</dbReference>
<keyword evidence="2" id="KW-0813">Transport</keyword>
<feature type="transmembrane region" description="Helical" evidence="6">
    <location>
        <begin position="314"/>
        <end position="337"/>
    </location>
</feature>
<feature type="transmembrane region" description="Helical" evidence="6">
    <location>
        <begin position="49"/>
        <end position="72"/>
    </location>
</feature>
<feature type="transmembrane region" description="Helical" evidence="6">
    <location>
        <begin position="367"/>
        <end position="385"/>
    </location>
</feature>
<dbReference type="EMBL" id="VWRR01000013">
    <property type="protein sequence ID" value="KAF6001677.1"/>
    <property type="molecule type" value="Genomic_DNA"/>
</dbReference>
<evidence type="ECO:0000256" key="4">
    <source>
        <dbReference type="ARBA" id="ARBA00022989"/>
    </source>
</evidence>
<dbReference type="GO" id="GO:0015171">
    <property type="term" value="F:amino acid transmembrane transporter activity"/>
    <property type="evidence" value="ECO:0007669"/>
    <property type="project" value="TreeGrafter"/>
</dbReference>
<accession>A0A7J7IGM6</accession>
<evidence type="ECO:0000256" key="1">
    <source>
        <dbReference type="ARBA" id="ARBA00004141"/>
    </source>
</evidence>
<evidence type="ECO:0000256" key="5">
    <source>
        <dbReference type="ARBA" id="ARBA00023136"/>
    </source>
</evidence>
<keyword evidence="3 6" id="KW-0812">Transmembrane</keyword>
<dbReference type="Proteomes" id="UP000530660">
    <property type="component" value="Unassembled WGS sequence"/>
</dbReference>
<feature type="transmembrane region" description="Helical" evidence="6">
    <location>
        <begin position="170"/>
        <end position="188"/>
    </location>
</feature>
<feature type="transmembrane region" description="Helical" evidence="6">
    <location>
        <begin position="445"/>
        <end position="464"/>
    </location>
</feature>
<keyword evidence="9" id="KW-1185">Reference proteome</keyword>
<feature type="transmembrane region" description="Helical" evidence="6">
    <location>
        <begin position="504"/>
        <end position="524"/>
    </location>
</feature>
<sequence length="555" mass="58702">METSGGLTQGRLEGLLRLSSELYQSSFRRKPISQLNAETSRAHPESARVLTLTDLVAIGVSGTLGAGLFFLLGRVARNEVGPAVSVSFLFAAGVCALVGLSYAEMVSRVPSCGSAYSFSYTALGELCAFIVGWCLSLEYGIASAAIARSWAAYVRHGLSLSSTSDISDSGLSFLGALFILVLTILLASGLREGRYIVGISTVVFGVVILAVFVFGSHLVRPANWVPFMPHGWRSVVLGSSSLFFAYVGFDEVATVAEEAHSPSRNVPRAMMISLAIVSGICALASVIITGIQPYSELSESASFAGAFEYAGSTTFAKIVSIGTVIGLQNTAIVALLAQPRLFVAMSRDGLLPEIFGELSGAGSTPRAATILCGIGLAVVALLFPLHSLADMISGGTLIAYTAVCVSLIRTRLIVSGHGRDSGGLLTLLLVSFTLCALIWRVGNEGITSLLGGGFIAGVPLLLLGRVPLACEPDPPAFICPMVPWIPAIGAFFSTVLLFQLSHTGLFLLLIWILIGFFIYAVYGFKHSHTRYILPPDFVAACSFKLAWQWSDRCIC</sequence>
<feature type="transmembrane region" description="Helical" evidence="6">
    <location>
        <begin position="422"/>
        <end position="439"/>
    </location>
</feature>
<dbReference type="OrthoDB" id="5982228at2759"/>
<feature type="transmembrane region" description="Helical" evidence="6">
    <location>
        <begin position="231"/>
        <end position="249"/>
    </location>
</feature>
<evidence type="ECO:0000256" key="6">
    <source>
        <dbReference type="SAM" id="Phobius"/>
    </source>
</evidence>
<gene>
    <name evidence="8" type="ORF">F1559_001284</name>
</gene>
<dbReference type="PANTHER" id="PTHR43243">
    <property type="entry name" value="INNER MEMBRANE TRANSPORTER YGJI-RELATED"/>
    <property type="match status" value="1"/>
</dbReference>
<evidence type="ECO:0000256" key="2">
    <source>
        <dbReference type="ARBA" id="ARBA00022448"/>
    </source>
</evidence>
<evidence type="ECO:0000313" key="9">
    <source>
        <dbReference type="Proteomes" id="UP000530660"/>
    </source>
</evidence>
<keyword evidence="4 6" id="KW-1133">Transmembrane helix</keyword>
<comment type="subcellular location">
    <subcellularLocation>
        <location evidence="1">Membrane</location>
        <topology evidence="1">Multi-pass membrane protein</topology>
    </subcellularLocation>
</comment>
<feature type="transmembrane region" description="Helical" evidence="6">
    <location>
        <begin position="84"/>
        <end position="105"/>
    </location>
</feature>
<dbReference type="AlphaFoldDB" id="A0A7J7IGM6"/>
<dbReference type="PIRSF" id="PIRSF006060">
    <property type="entry name" value="AA_transporter"/>
    <property type="match status" value="1"/>
</dbReference>
<comment type="caution">
    <text evidence="8">The sequence shown here is derived from an EMBL/GenBank/DDBJ whole genome shotgun (WGS) entry which is preliminary data.</text>
</comment>
<evidence type="ECO:0000313" key="8">
    <source>
        <dbReference type="EMBL" id="KAF6001677.1"/>
    </source>
</evidence>
<reference evidence="8 9" key="1">
    <citation type="journal article" date="2020" name="J. Phycol.">
        <title>Comparative genome analysis reveals Cyanidiococcus gen. nov., a new extremophilic red algal genus sister to Cyanidioschyzon (Cyanidioschyzonaceae, Rhodophyta).</title>
        <authorList>
            <person name="Liu S.-L."/>
            <person name="Chiang Y.-R."/>
            <person name="Yoon H.S."/>
            <person name="Fu H.-Y."/>
        </authorList>
    </citation>
    <scope>NUCLEOTIDE SEQUENCE [LARGE SCALE GENOMIC DNA]</scope>
    <source>
        <strain evidence="8 9">THAL066</strain>
    </source>
</reference>
<dbReference type="Pfam" id="PF13906">
    <property type="entry name" value="AA_permease_C"/>
    <property type="match status" value="1"/>
</dbReference>
<feature type="transmembrane region" description="Helical" evidence="6">
    <location>
        <begin position="476"/>
        <end position="498"/>
    </location>
</feature>